<dbReference type="EMBL" id="LAJY01000336">
    <property type="protein sequence ID" value="KJV09193.1"/>
    <property type="molecule type" value="Genomic_DNA"/>
</dbReference>
<accession>A0A0F3IRM3</accession>
<name>A0A0F3IRM3_9PROT</name>
<comment type="caution">
    <text evidence="1">The sequence shown here is derived from an EMBL/GenBank/DDBJ whole genome shotgun (WGS) entry which is preliminary data.</text>
</comment>
<dbReference type="RefSeq" id="WP_045776235.1">
    <property type="nucleotide sequence ID" value="NZ_LAJY01000336.1"/>
</dbReference>
<organism evidence="1 2">
    <name type="scientific">Elstera litoralis</name>
    <dbReference type="NCBI Taxonomy" id="552518"/>
    <lineage>
        <taxon>Bacteria</taxon>
        <taxon>Pseudomonadati</taxon>
        <taxon>Pseudomonadota</taxon>
        <taxon>Alphaproteobacteria</taxon>
        <taxon>Rhodospirillales</taxon>
        <taxon>Rhodospirillaceae</taxon>
        <taxon>Elstera</taxon>
    </lineage>
</organism>
<keyword evidence="2" id="KW-1185">Reference proteome</keyword>
<protein>
    <submittedName>
        <fullName evidence="1">Uncharacterized protein</fullName>
    </submittedName>
</protein>
<dbReference type="AlphaFoldDB" id="A0A0F3IRM3"/>
<evidence type="ECO:0000313" key="2">
    <source>
        <dbReference type="Proteomes" id="UP000033774"/>
    </source>
</evidence>
<evidence type="ECO:0000313" key="1">
    <source>
        <dbReference type="EMBL" id="KJV09193.1"/>
    </source>
</evidence>
<proteinExistence type="predicted"/>
<reference evidence="1 2" key="1">
    <citation type="submission" date="2015-03" db="EMBL/GenBank/DDBJ databases">
        <title>Draft genome sequence of Elstera litoralis.</title>
        <authorList>
            <person name="Rahalkar M.C."/>
            <person name="Dhakephalkar P.K."/>
            <person name="Pore S.D."/>
            <person name="Arora P."/>
            <person name="Kapse N.G."/>
            <person name="Pandit P.S."/>
        </authorList>
    </citation>
    <scope>NUCLEOTIDE SEQUENCE [LARGE SCALE GENOMIC DNA]</scope>
    <source>
        <strain evidence="1 2">Dia-1</strain>
    </source>
</reference>
<gene>
    <name evidence="1" type="ORF">VZ95_13055</name>
</gene>
<sequence length="126" mass="13854">MPPPAPIWEQSLIIEAKRDLITQLPTAQWQICAILATQSQLLPLPAPPFPRYLRGILTDGRYWAFYQLSTALPTFQSTVLIDATAPGMPAGVALVGGGAVPGSEIVLRMLRKYVLLWNQTNVDGWL</sequence>
<dbReference type="Proteomes" id="UP000033774">
    <property type="component" value="Unassembled WGS sequence"/>
</dbReference>